<feature type="region of interest" description="Disordered" evidence="1">
    <location>
        <begin position="1"/>
        <end position="65"/>
    </location>
</feature>
<reference evidence="3" key="1">
    <citation type="journal article" date="2019" name="Int. J. Syst. Evol. Microbiol.">
        <title>The Global Catalogue of Microorganisms (GCM) 10K type strain sequencing project: providing services to taxonomists for standard genome sequencing and annotation.</title>
        <authorList>
            <consortium name="The Broad Institute Genomics Platform"/>
            <consortium name="The Broad Institute Genome Sequencing Center for Infectious Disease"/>
            <person name="Wu L."/>
            <person name="Ma J."/>
        </authorList>
    </citation>
    <scope>NUCLEOTIDE SEQUENCE [LARGE SCALE GENOMIC DNA]</scope>
    <source>
        <strain evidence="3">CGMCC 1.9106</strain>
    </source>
</reference>
<dbReference type="EMBL" id="JBHTAC010000019">
    <property type="protein sequence ID" value="MFC7244808.1"/>
    <property type="molecule type" value="Genomic_DNA"/>
</dbReference>
<evidence type="ECO:0000256" key="1">
    <source>
        <dbReference type="SAM" id="MobiDB-lite"/>
    </source>
</evidence>
<protein>
    <submittedName>
        <fullName evidence="2">Uncharacterized protein</fullName>
    </submittedName>
</protein>
<comment type="caution">
    <text evidence="2">The sequence shown here is derived from an EMBL/GenBank/DDBJ whole genome shotgun (WGS) entry which is preliminary data.</text>
</comment>
<sequence length="65" mass="6810">MGGRAVAGARHGKAGVGHGKAEVRHGKAGVRHGKVKDHRAGKKGLKRSGQVKAERRHGQGRSVSR</sequence>
<proteinExistence type="predicted"/>
<dbReference type="Proteomes" id="UP001596392">
    <property type="component" value="Unassembled WGS sequence"/>
</dbReference>
<keyword evidence="3" id="KW-1185">Reference proteome</keyword>
<organism evidence="2 3">
    <name type="scientific">Catellatospora aurea</name>
    <dbReference type="NCBI Taxonomy" id="1337874"/>
    <lineage>
        <taxon>Bacteria</taxon>
        <taxon>Bacillati</taxon>
        <taxon>Actinomycetota</taxon>
        <taxon>Actinomycetes</taxon>
        <taxon>Micromonosporales</taxon>
        <taxon>Micromonosporaceae</taxon>
        <taxon>Catellatospora</taxon>
    </lineage>
</organism>
<name>A0ABW2H0I1_9ACTN</name>
<evidence type="ECO:0000313" key="3">
    <source>
        <dbReference type="Proteomes" id="UP001596392"/>
    </source>
</evidence>
<feature type="compositionally biased region" description="Basic residues" evidence="1">
    <location>
        <begin position="26"/>
        <end position="46"/>
    </location>
</feature>
<gene>
    <name evidence="2" type="ORF">ACFQO7_20220</name>
</gene>
<evidence type="ECO:0000313" key="2">
    <source>
        <dbReference type="EMBL" id="MFC7244808.1"/>
    </source>
</evidence>
<accession>A0ABW2H0I1</accession>